<dbReference type="AlphaFoldDB" id="X1A4K8"/>
<protein>
    <recommendedName>
        <fullName evidence="1">UPF0758 domain-containing protein</fullName>
    </recommendedName>
</protein>
<evidence type="ECO:0000313" key="2">
    <source>
        <dbReference type="EMBL" id="GAG65097.1"/>
    </source>
</evidence>
<proteinExistence type="predicted"/>
<reference evidence="2" key="1">
    <citation type="journal article" date="2014" name="Front. Microbiol.">
        <title>High frequency of phylogenetically diverse reductive dehalogenase-homologous genes in deep subseafloor sedimentary metagenomes.</title>
        <authorList>
            <person name="Kawai M."/>
            <person name="Futagami T."/>
            <person name="Toyoda A."/>
            <person name="Takaki Y."/>
            <person name="Nishi S."/>
            <person name="Hori S."/>
            <person name="Arai W."/>
            <person name="Tsubouchi T."/>
            <person name="Morono Y."/>
            <person name="Uchiyama I."/>
            <person name="Ito T."/>
            <person name="Fujiyama A."/>
            <person name="Inagaki F."/>
            <person name="Takami H."/>
        </authorList>
    </citation>
    <scope>NUCLEOTIDE SEQUENCE</scope>
    <source>
        <strain evidence="2">Expedition CK06-06</strain>
    </source>
</reference>
<dbReference type="EMBL" id="BART01002622">
    <property type="protein sequence ID" value="GAG65097.1"/>
    <property type="molecule type" value="Genomic_DNA"/>
</dbReference>
<evidence type="ECO:0000259" key="1">
    <source>
        <dbReference type="Pfam" id="PF20582"/>
    </source>
</evidence>
<organism evidence="2">
    <name type="scientific">marine sediment metagenome</name>
    <dbReference type="NCBI Taxonomy" id="412755"/>
    <lineage>
        <taxon>unclassified sequences</taxon>
        <taxon>metagenomes</taxon>
        <taxon>ecological metagenomes</taxon>
    </lineage>
</organism>
<dbReference type="InterPro" id="IPR046778">
    <property type="entry name" value="UPF0758_N"/>
</dbReference>
<dbReference type="Pfam" id="PF20582">
    <property type="entry name" value="UPF0758_N"/>
    <property type="match status" value="1"/>
</dbReference>
<feature type="domain" description="UPF0758" evidence="1">
    <location>
        <begin position="8"/>
        <end position="38"/>
    </location>
</feature>
<name>X1A4K8_9ZZZZ</name>
<sequence length="42" mass="4993">MEKKSYTVKDWPDEERPRERLVKHGVDYLTDAELLGIISNFL</sequence>
<gene>
    <name evidence="2" type="ORF">S01H4_07859</name>
</gene>
<accession>X1A4K8</accession>
<comment type="caution">
    <text evidence="2">The sequence shown here is derived from an EMBL/GenBank/DDBJ whole genome shotgun (WGS) entry which is preliminary data.</text>
</comment>